<protein>
    <submittedName>
        <fullName evidence="3">Pimeloyl-ACP methyl ester carboxylesterase</fullName>
    </submittedName>
</protein>
<dbReference type="AlphaFoldDB" id="A0A1G7FQN6"/>
<comment type="similarity">
    <text evidence="1">Belongs to the AB hydrolase superfamily. Bacterial non-heme haloperoxidase / perhydrolase family.</text>
</comment>
<dbReference type="InterPro" id="IPR050471">
    <property type="entry name" value="AB_hydrolase"/>
</dbReference>
<dbReference type="PANTHER" id="PTHR43433:SF4">
    <property type="entry name" value="NON-HEME CHLOROPEROXIDASE-RELATED"/>
    <property type="match status" value="1"/>
</dbReference>
<dbReference type="SUPFAM" id="SSF53474">
    <property type="entry name" value="alpha/beta-Hydrolases"/>
    <property type="match status" value="1"/>
</dbReference>
<sequence length="276" mass="30645">MPFITNKNSKQPVDLFYEDYGTGQPVILIHGWPLSRKSWEQQVWKIVDEGFRCISYDRRGFGISSQPWGEYDYSALASDLNTIIDGLDLRDAVIVGFSMGGGEVVRYFTDYGADKIAKAALISSIIPLVKKKDDNPDGVPEEALNGIKNALQKDRVGFLKEFGKGFYNYKDNKEKVSEAQLDYDFIIASQASPRATIQTALAWMNTDFRSELKNVSVPTLIVHGDADETVPKATSADQAAKGIANNTYEVIKGAPHGLNITHAEELNEILISFLKK</sequence>
<keyword evidence="4" id="KW-1185">Reference proteome</keyword>
<dbReference type="InterPro" id="IPR029058">
    <property type="entry name" value="AB_hydrolase_fold"/>
</dbReference>
<dbReference type="InterPro" id="IPR000073">
    <property type="entry name" value="AB_hydrolase_1"/>
</dbReference>
<dbReference type="GO" id="GO:0003824">
    <property type="term" value="F:catalytic activity"/>
    <property type="evidence" value="ECO:0007669"/>
    <property type="project" value="InterPro"/>
</dbReference>
<dbReference type="PRINTS" id="PR00111">
    <property type="entry name" value="ABHYDROLASE"/>
</dbReference>
<dbReference type="Pfam" id="PF00561">
    <property type="entry name" value="Abhydrolase_1"/>
    <property type="match status" value="1"/>
</dbReference>
<reference evidence="3 4" key="1">
    <citation type="submission" date="2016-10" db="EMBL/GenBank/DDBJ databases">
        <authorList>
            <person name="de Groot N.N."/>
        </authorList>
    </citation>
    <scope>NUCLEOTIDE SEQUENCE [LARGE SCALE GENOMIC DNA]</scope>
    <source>
        <strain evidence="3 4">DSM 23421</strain>
    </source>
</reference>
<dbReference type="InterPro" id="IPR000639">
    <property type="entry name" value="Epox_hydrolase-like"/>
</dbReference>
<gene>
    <name evidence="3" type="ORF">SAMN05421636_107232</name>
</gene>
<organism evidence="3 4">
    <name type="scientific">Pricia antarctica</name>
    <dbReference type="NCBI Taxonomy" id="641691"/>
    <lineage>
        <taxon>Bacteria</taxon>
        <taxon>Pseudomonadati</taxon>
        <taxon>Bacteroidota</taxon>
        <taxon>Flavobacteriia</taxon>
        <taxon>Flavobacteriales</taxon>
        <taxon>Flavobacteriaceae</taxon>
        <taxon>Pricia</taxon>
    </lineage>
</organism>
<dbReference type="PRINTS" id="PR00412">
    <property type="entry name" value="EPOXHYDRLASE"/>
</dbReference>
<proteinExistence type="inferred from homology"/>
<accession>A0A1G7FQN6</accession>
<evidence type="ECO:0000256" key="1">
    <source>
        <dbReference type="ARBA" id="ARBA00038128"/>
    </source>
</evidence>
<feature type="domain" description="AB hydrolase-1" evidence="2">
    <location>
        <begin position="25"/>
        <end position="262"/>
    </location>
</feature>
<dbReference type="FunFam" id="3.40.50.1820:FF:000205">
    <property type="entry name" value="Non-haem bromoperoxidase BPO-A2"/>
    <property type="match status" value="1"/>
</dbReference>
<dbReference type="OrthoDB" id="9780932at2"/>
<dbReference type="EMBL" id="FNAO01000007">
    <property type="protein sequence ID" value="SDE78188.1"/>
    <property type="molecule type" value="Genomic_DNA"/>
</dbReference>
<dbReference type="Gene3D" id="3.40.50.1820">
    <property type="entry name" value="alpha/beta hydrolase"/>
    <property type="match status" value="1"/>
</dbReference>
<dbReference type="PANTHER" id="PTHR43433">
    <property type="entry name" value="HYDROLASE, ALPHA/BETA FOLD FAMILY PROTEIN"/>
    <property type="match status" value="1"/>
</dbReference>
<name>A0A1G7FQN6_9FLAO</name>
<dbReference type="RefSeq" id="WP_091870686.1">
    <property type="nucleotide sequence ID" value="NZ_FNAO01000007.1"/>
</dbReference>
<evidence type="ECO:0000313" key="3">
    <source>
        <dbReference type="EMBL" id="SDE78188.1"/>
    </source>
</evidence>
<dbReference type="STRING" id="641691.SAMN05421636_107232"/>
<evidence type="ECO:0000313" key="4">
    <source>
        <dbReference type="Proteomes" id="UP000199109"/>
    </source>
</evidence>
<evidence type="ECO:0000259" key="2">
    <source>
        <dbReference type="Pfam" id="PF00561"/>
    </source>
</evidence>
<dbReference type="Proteomes" id="UP000199109">
    <property type="component" value="Unassembled WGS sequence"/>
</dbReference>